<dbReference type="AlphaFoldDB" id="X1J6R8"/>
<feature type="transmembrane region" description="Helical" evidence="1">
    <location>
        <begin position="82"/>
        <end position="105"/>
    </location>
</feature>
<reference evidence="2" key="1">
    <citation type="journal article" date="2014" name="Front. Microbiol.">
        <title>High frequency of phylogenetically diverse reductive dehalogenase-homologous genes in deep subseafloor sedimentary metagenomes.</title>
        <authorList>
            <person name="Kawai M."/>
            <person name="Futagami T."/>
            <person name="Toyoda A."/>
            <person name="Takaki Y."/>
            <person name="Nishi S."/>
            <person name="Hori S."/>
            <person name="Arai W."/>
            <person name="Tsubouchi T."/>
            <person name="Morono Y."/>
            <person name="Uchiyama I."/>
            <person name="Ito T."/>
            <person name="Fujiyama A."/>
            <person name="Inagaki F."/>
            <person name="Takami H."/>
        </authorList>
    </citation>
    <scope>NUCLEOTIDE SEQUENCE</scope>
    <source>
        <strain evidence="2">Expedition CK06-06</strain>
    </source>
</reference>
<keyword evidence="1" id="KW-0812">Transmembrane</keyword>
<gene>
    <name evidence="2" type="ORF">S03H2_64198</name>
</gene>
<sequence length="112" mass="12380">MAWGAFCGMGFCMRHSILFLGLCAALDEIVTFSILSNGGVELNPKTAWLISINPLLYPLADATLIFISLMMNKLLIERKLDLWYIWAAAGMVRLFCAMISLSGIVTTNPYSL</sequence>
<dbReference type="EMBL" id="BARU01041676">
    <property type="protein sequence ID" value="GAH77225.1"/>
    <property type="molecule type" value="Genomic_DNA"/>
</dbReference>
<comment type="caution">
    <text evidence="2">The sequence shown here is derived from an EMBL/GenBank/DDBJ whole genome shotgun (WGS) entry which is preliminary data.</text>
</comment>
<keyword evidence="1" id="KW-1133">Transmembrane helix</keyword>
<keyword evidence="1" id="KW-0472">Membrane</keyword>
<organism evidence="2">
    <name type="scientific">marine sediment metagenome</name>
    <dbReference type="NCBI Taxonomy" id="412755"/>
    <lineage>
        <taxon>unclassified sequences</taxon>
        <taxon>metagenomes</taxon>
        <taxon>ecological metagenomes</taxon>
    </lineage>
</organism>
<evidence type="ECO:0008006" key="3">
    <source>
        <dbReference type="Google" id="ProtNLM"/>
    </source>
</evidence>
<proteinExistence type="predicted"/>
<name>X1J6R8_9ZZZZ</name>
<feature type="transmembrane region" description="Helical" evidence="1">
    <location>
        <begin position="47"/>
        <end position="70"/>
    </location>
</feature>
<evidence type="ECO:0000313" key="2">
    <source>
        <dbReference type="EMBL" id="GAH77225.1"/>
    </source>
</evidence>
<protein>
    <recommendedName>
        <fullName evidence="3">DUF5658 domain-containing protein</fullName>
    </recommendedName>
</protein>
<accession>X1J6R8</accession>
<evidence type="ECO:0000256" key="1">
    <source>
        <dbReference type="SAM" id="Phobius"/>
    </source>
</evidence>